<feature type="region of interest" description="Disordered" evidence="1">
    <location>
        <begin position="1"/>
        <end position="25"/>
    </location>
</feature>
<sequence>MSELRLRRGAEQQAAEQTSITEASDRAALKTEVTQELEKMLKRLREGPRQGLSHAAKKVKDQLTDDPYNMELILELGLAYAQDQQWFQCANVLLRGWKRVGEFQSREVRCHFLMTLCQASMAQRKYRQAMAVMGDIEEPEDEDTFKRCEALKSHVYCCNGDMAAGLKAFHRAIEGQDFESACRIWAMCYPGLKKVGALEMTKSAVEAMTEDEGSKNRLKLIELIACMKDNCMEEVEQGSRRASFVMRVFFAALVFTVIVCACYLLHVLESKNAARLKLKI</sequence>
<keyword evidence="2" id="KW-0812">Transmembrane</keyword>
<proteinExistence type="predicted"/>
<evidence type="ECO:0000256" key="1">
    <source>
        <dbReference type="SAM" id="MobiDB-lite"/>
    </source>
</evidence>
<organism evidence="3">
    <name type="scientific">Pyrodinium bahamense</name>
    <dbReference type="NCBI Taxonomy" id="73915"/>
    <lineage>
        <taxon>Eukaryota</taxon>
        <taxon>Sar</taxon>
        <taxon>Alveolata</taxon>
        <taxon>Dinophyceae</taxon>
        <taxon>Gonyaulacales</taxon>
        <taxon>Pyrocystaceae</taxon>
        <taxon>Pyrodinium</taxon>
    </lineage>
</organism>
<feature type="compositionally biased region" description="Basic and acidic residues" evidence="1">
    <location>
        <begin position="1"/>
        <end position="10"/>
    </location>
</feature>
<accession>A0A7S0FW96</accession>
<feature type="transmembrane region" description="Helical" evidence="2">
    <location>
        <begin position="248"/>
        <end position="268"/>
    </location>
</feature>
<dbReference type="EMBL" id="HBEG01046891">
    <property type="protein sequence ID" value="CAD8384819.1"/>
    <property type="molecule type" value="Transcribed_RNA"/>
</dbReference>
<keyword evidence="2" id="KW-0472">Membrane</keyword>
<evidence type="ECO:0000256" key="2">
    <source>
        <dbReference type="SAM" id="Phobius"/>
    </source>
</evidence>
<name>A0A7S0FW96_9DINO</name>
<evidence type="ECO:0000313" key="3">
    <source>
        <dbReference type="EMBL" id="CAD8384819.1"/>
    </source>
</evidence>
<dbReference type="Gene3D" id="1.25.40.10">
    <property type="entry name" value="Tetratricopeptide repeat domain"/>
    <property type="match status" value="1"/>
</dbReference>
<dbReference type="InterPro" id="IPR011990">
    <property type="entry name" value="TPR-like_helical_dom_sf"/>
</dbReference>
<protein>
    <submittedName>
        <fullName evidence="3">Uncharacterized protein</fullName>
    </submittedName>
</protein>
<dbReference type="AlphaFoldDB" id="A0A7S0FW96"/>
<reference evidence="3" key="1">
    <citation type="submission" date="2021-01" db="EMBL/GenBank/DDBJ databases">
        <authorList>
            <person name="Corre E."/>
            <person name="Pelletier E."/>
            <person name="Niang G."/>
            <person name="Scheremetjew M."/>
            <person name="Finn R."/>
            <person name="Kale V."/>
            <person name="Holt S."/>
            <person name="Cochrane G."/>
            <person name="Meng A."/>
            <person name="Brown T."/>
            <person name="Cohen L."/>
        </authorList>
    </citation>
    <scope>NUCLEOTIDE SEQUENCE</scope>
    <source>
        <strain evidence="3">Pbaha01</strain>
    </source>
</reference>
<keyword evidence="2" id="KW-1133">Transmembrane helix</keyword>
<gene>
    <name evidence="3" type="ORF">PBAH0796_LOCUS28507</name>
</gene>